<evidence type="ECO:0000313" key="4">
    <source>
        <dbReference type="Proteomes" id="UP000001225"/>
    </source>
</evidence>
<accession>A9I6A1</accession>
<dbReference type="KEGG" id="bpt:Bpet3937"/>
<evidence type="ECO:0000256" key="1">
    <source>
        <dbReference type="ARBA" id="ARBA00006056"/>
    </source>
</evidence>
<protein>
    <submittedName>
        <fullName evidence="3">Malate dehydrogenase</fullName>
        <ecNumber evidence="3">1.1.1.37</ecNumber>
    </submittedName>
</protein>
<dbReference type="Gene3D" id="3.30.1370.60">
    <property type="entry name" value="Hypothetical oxidoreductase yiak, domain 2"/>
    <property type="match status" value="1"/>
</dbReference>
<dbReference type="Pfam" id="PF02615">
    <property type="entry name" value="Ldh_2"/>
    <property type="match status" value="1"/>
</dbReference>
<dbReference type="EC" id="1.1.1.37" evidence="3"/>
<dbReference type="PANTHER" id="PTHR11091">
    <property type="entry name" value="OXIDOREDUCTASE-RELATED"/>
    <property type="match status" value="1"/>
</dbReference>
<gene>
    <name evidence="3" type="ordered locus">Bpet3937</name>
</gene>
<dbReference type="InterPro" id="IPR043144">
    <property type="entry name" value="Mal/L-sulf/L-lact_DH-like_ah"/>
</dbReference>
<dbReference type="EMBL" id="AM902716">
    <property type="protein sequence ID" value="CAP44283.1"/>
    <property type="molecule type" value="Genomic_DNA"/>
</dbReference>
<dbReference type="PANTHER" id="PTHR11091:SF0">
    <property type="entry name" value="MALATE DEHYDROGENASE"/>
    <property type="match status" value="1"/>
</dbReference>
<comment type="similarity">
    <text evidence="1">Belongs to the LDH2/MDH2 oxidoreductase family.</text>
</comment>
<dbReference type="eggNOG" id="COG2055">
    <property type="taxonomic scope" value="Bacteria"/>
</dbReference>
<keyword evidence="4" id="KW-1185">Reference proteome</keyword>
<dbReference type="Proteomes" id="UP000001225">
    <property type="component" value="Chromosome"/>
</dbReference>
<proteinExistence type="inferred from homology"/>
<dbReference type="Gene3D" id="1.10.1530.10">
    <property type="match status" value="1"/>
</dbReference>
<dbReference type="AlphaFoldDB" id="A9I6A1"/>
<evidence type="ECO:0000313" key="3">
    <source>
        <dbReference type="EMBL" id="CAP44283.1"/>
    </source>
</evidence>
<dbReference type="InterPro" id="IPR036111">
    <property type="entry name" value="Mal/L-sulfo/L-lacto_DH-like_sf"/>
</dbReference>
<name>A9I6A1_BORPD</name>
<reference evidence="3 4" key="1">
    <citation type="journal article" date="2008" name="BMC Genomics">
        <title>The missing link: Bordetella petrii is endowed with both the metabolic versatility of environmental bacteria and virulence traits of pathogenic Bordetellae.</title>
        <authorList>
            <person name="Gross R."/>
            <person name="Guzman C.A."/>
            <person name="Sebaihia M."/>
            <person name="Martins Dos Santos V.A."/>
            <person name="Pieper D.H."/>
            <person name="Koebnik R."/>
            <person name="Lechner M."/>
            <person name="Bartels D."/>
            <person name="Buhrmester J."/>
            <person name="Choudhuri J.V."/>
            <person name="Ebensen T."/>
            <person name="Gaigalat L."/>
            <person name="Herrmann S."/>
            <person name="Khachane A.N."/>
            <person name="Larisch C."/>
            <person name="Link S."/>
            <person name="Linke B."/>
            <person name="Meyer F."/>
            <person name="Mormann S."/>
            <person name="Nakunst D."/>
            <person name="Rueckert C."/>
            <person name="Schneiker-Bekel S."/>
            <person name="Schulze K."/>
            <person name="Vorhoelter F.J."/>
            <person name="Yevsa T."/>
            <person name="Engle J.T."/>
            <person name="Goldman W.E."/>
            <person name="Puehler A."/>
            <person name="Goebel U.B."/>
            <person name="Goesmann A."/>
            <person name="Bloecker H."/>
            <person name="Kaiser O."/>
            <person name="Martinez-Arias R."/>
        </authorList>
    </citation>
    <scope>NUCLEOTIDE SEQUENCE [LARGE SCALE GENOMIC DNA]</scope>
    <source>
        <strain evidence="4">ATCC BAA-461 / DSM 12804 / CCUG 43448 / CIP 107267 / Se-1111R</strain>
    </source>
</reference>
<dbReference type="GO" id="GO:0030060">
    <property type="term" value="F:L-malate dehydrogenase (NAD+) activity"/>
    <property type="evidence" value="ECO:0007669"/>
    <property type="project" value="UniProtKB-EC"/>
</dbReference>
<evidence type="ECO:0000256" key="2">
    <source>
        <dbReference type="ARBA" id="ARBA00023002"/>
    </source>
</evidence>
<dbReference type="InterPro" id="IPR003767">
    <property type="entry name" value="Malate/L-lactate_DH-like"/>
</dbReference>
<sequence>MQTSLWGVDSHGIARLPHYLNRLAHGSVLARPQVRVVRSGPATAQVHGGQGLGIVVAHRANRLAMEIAREAGVAAVGVSDSSHCGAVGLYSRAAAEAGLVGLAFTHSDAIAAPFGGHAPFLGTNPISVAVPRQDGPPACLDMASTAIPWNRVMNARREGHALPEGVALDDTGRDATDPLVARALRPLGGPQQGYKGYGLALMIELLCGPLNGNPFGPHISPMYEQLDKARRLGAFFIVIDPARFAGGPLLAAVVAQMAAELAAQPGQPRMPGDPEQAAQVSRLRGGIPVEPGLWQEFLLWSTRLRTPPPGLA</sequence>
<dbReference type="STRING" id="94624.Bpet3937"/>
<keyword evidence="2 3" id="KW-0560">Oxidoreductase</keyword>
<organism evidence="3 4">
    <name type="scientific">Bordetella petrii (strain ATCC BAA-461 / DSM 12804 / CCUG 43448 / CIP 107267 / Se-1111R)</name>
    <dbReference type="NCBI Taxonomy" id="340100"/>
    <lineage>
        <taxon>Bacteria</taxon>
        <taxon>Pseudomonadati</taxon>
        <taxon>Pseudomonadota</taxon>
        <taxon>Betaproteobacteria</taxon>
        <taxon>Burkholderiales</taxon>
        <taxon>Alcaligenaceae</taxon>
        <taxon>Bordetella</taxon>
    </lineage>
</organism>
<dbReference type="SUPFAM" id="SSF89733">
    <property type="entry name" value="L-sulfolactate dehydrogenase-like"/>
    <property type="match status" value="1"/>
</dbReference>
<dbReference type="InterPro" id="IPR043143">
    <property type="entry name" value="Mal/L-sulf/L-lact_DH-like_NADP"/>
</dbReference>